<feature type="compositionally biased region" description="Low complexity" evidence="1">
    <location>
        <begin position="92"/>
        <end position="107"/>
    </location>
</feature>
<dbReference type="KEGG" id="bze:COCCADRAFT_108930"/>
<protein>
    <submittedName>
        <fullName evidence="2">Uncharacterized protein</fullName>
    </submittedName>
</protein>
<gene>
    <name evidence="2" type="ORF">COCCADRAFT_108930</name>
</gene>
<organism evidence="2 3">
    <name type="scientific">Cochliobolus carbonum (strain 26-R-13)</name>
    <name type="common">Maize leaf spot fungus</name>
    <name type="synonym">Bipolaris zeicola</name>
    <dbReference type="NCBI Taxonomy" id="930089"/>
    <lineage>
        <taxon>Eukaryota</taxon>
        <taxon>Fungi</taxon>
        <taxon>Dikarya</taxon>
        <taxon>Ascomycota</taxon>
        <taxon>Pezizomycotina</taxon>
        <taxon>Dothideomycetes</taxon>
        <taxon>Pleosporomycetidae</taxon>
        <taxon>Pleosporales</taxon>
        <taxon>Pleosporineae</taxon>
        <taxon>Pleosporaceae</taxon>
        <taxon>Bipolaris</taxon>
    </lineage>
</organism>
<dbReference type="EMBL" id="KI964807">
    <property type="protein sequence ID" value="EUC28516.1"/>
    <property type="molecule type" value="Genomic_DNA"/>
</dbReference>
<dbReference type="Proteomes" id="UP000053841">
    <property type="component" value="Unassembled WGS sequence"/>
</dbReference>
<accession>W6YBI1</accession>
<dbReference type="AlphaFoldDB" id="W6YBI1"/>
<evidence type="ECO:0000313" key="3">
    <source>
        <dbReference type="Proteomes" id="UP000053841"/>
    </source>
</evidence>
<feature type="region of interest" description="Disordered" evidence="1">
    <location>
        <begin position="92"/>
        <end position="120"/>
    </location>
</feature>
<dbReference type="RefSeq" id="XP_007717171.1">
    <property type="nucleotide sequence ID" value="XM_007718981.1"/>
</dbReference>
<reference evidence="2 3" key="1">
    <citation type="journal article" date="2013" name="PLoS Genet.">
        <title>Comparative genome structure, secondary metabolite, and effector coding capacity across Cochliobolus pathogens.</title>
        <authorList>
            <person name="Condon B.J."/>
            <person name="Leng Y."/>
            <person name="Wu D."/>
            <person name="Bushley K.E."/>
            <person name="Ohm R.A."/>
            <person name="Otillar R."/>
            <person name="Martin J."/>
            <person name="Schackwitz W."/>
            <person name="Grimwood J."/>
            <person name="MohdZainudin N."/>
            <person name="Xue C."/>
            <person name="Wang R."/>
            <person name="Manning V.A."/>
            <person name="Dhillon B."/>
            <person name="Tu Z.J."/>
            <person name="Steffenson B.J."/>
            <person name="Salamov A."/>
            <person name="Sun H."/>
            <person name="Lowry S."/>
            <person name="LaButti K."/>
            <person name="Han J."/>
            <person name="Copeland A."/>
            <person name="Lindquist E."/>
            <person name="Barry K."/>
            <person name="Schmutz J."/>
            <person name="Baker S.E."/>
            <person name="Ciuffetti L.M."/>
            <person name="Grigoriev I.V."/>
            <person name="Zhong S."/>
            <person name="Turgeon B.G."/>
        </authorList>
    </citation>
    <scope>NUCLEOTIDE SEQUENCE [LARGE SCALE GENOMIC DNA]</scope>
    <source>
        <strain evidence="2 3">26-R-13</strain>
    </source>
</reference>
<proteinExistence type="predicted"/>
<keyword evidence="3" id="KW-1185">Reference proteome</keyword>
<dbReference type="HOGENOM" id="CLU_1447425_0_0_1"/>
<evidence type="ECO:0000256" key="1">
    <source>
        <dbReference type="SAM" id="MobiDB-lite"/>
    </source>
</evidence>
<name>W6YBI1_COCC2</name>
<evidence type="ECO:0000313" key="2">
    <source>
        <dbReference type="EMBL" id="EUC28516.1"/>
    </source>
</evidence>
<sequence>MRKRANAPLPGGRWLLPSTSCARRLSESVVSVCLSSTVPGRDRTTPSSAFHTFPYPPTQTPTHALCLRARLFACPSSLSPLVLSTSLTYSTHTRTHSSSPKSHPGSGAERPLTRKTTRELGLSTLDLRSLQIPSLRQTRPPHLFPPLHSLPLPLSLSLLPAHTQTHTRSLCPSLPHLPSAYSAPAAF</sequence>
<dbReference type="GeneID" id="19143814"/>